<dbReference type="PANTHER" id="PTHR10458">
    <property type="entry name" value="PEPTIDE DEFORMYLASE"/>
    <property type="match status" value="1"/>
</dbReference>
<dbReference type="Pfam" id="PF01327">
    <property type="entry name" value="Pep_deformylase"/>
    <property type="match status" value="1"/>
</dbReference>
<feature type="active site" evidence="6">
    <location>
        <position position="160"/>
    </location>
</feature>
<dbReference type="Gene3D" id="3.90.45.10">
    <property type="entry name" value="Peptide deformylase"/>
    <property type="match status" value="1"/>
</dbReference>
<comment type="similarity">
    <text evidence="1 6">Belongs to the polypeptide deformylase family.</text>
</comment>
<name>A0A3A4AT62_9ACTN</name>
<feature type="binding site" evidence="6">
    <location>
        <position position="163"/>
    </location>
    <ligand>
        <name>Fe cation</name>
        <dbReference type="ChEBI" id="CHEBI:24875"/>
    </ligand>
</feature>
<accession>A0A3A4AT62</accession>
<dbReference type="InterPro" id="IPR036821">
    <property type="entry name" value="Peptide_deformylase_sf"/>
</dbReference>
<comment type="caution">
    <text evidence="7">The sequence shown here is derived from an EMBL/GenBank/DDBJ whole genome shotgun (WGS) entry which is preliminary data.</text>
</comment>
<organism evidence="7 8">
    <name type="scientific">Bailinhaonella thermotolerans</name>
    <dbReference type="NCBI Taxonomy" id="1070861"/>
    <lineage>
        <taxon>Bacteria</taxon>
        <taxon>Bacillati</taxon>
        <taxon>Actinomycetota</taxon>
        <taxon>Actinomycetes</taxon>
        <taxon>Streptosporangiales</taxon>
        <taxon>Streptosporangiaceae</taxon>
        <taxon>Bailinhaonella</taxon>
    </lineage>
</organism>
<comment type="catalytic activity">
    <reaction evidence="6">
        <text>N-terminal N-formyl-L-methionyl-[peptide] + H2O = N-terminal L-methionyl-[peptide] + formate</text>
        <dbReference type="Rhea" id="RHEA:24420"/>
        <dbReference type="Rhea" id="RHEA-COMP:10639"/>
        <dbReference type="Rhea" id="RHEA-COMP:10640"/>
        <dbReference type="ChEBI" id="CHEBI:15377"/>
        <dbReference type="ChEBI" id="CHEBI:15740"/>
        <dbReference type="ChEBI" id="CHEBI:49298"/>
        <dbReference type="ChEBI" id="CHEBI:64731"/>
        <dbReference type="EC" id="3.5.1.88"/>
    </reaction>
</comment>
<evidence type="ECO:0000256" key="5">
    <source>
        <dbReference type="ARBA" id="ARBA00023004"/>
    </source>
</evidence>
<evidence type="ECO:0000256" key="2">
    <source>
        <dbReference type="ARBA" id="ARBA00022723"/>
    </source>
</evidence>
<dbReference type="PANTHER" id="PTHR10458:SF2">
    <property type="entry name" value="PEPTIDE DEFORMYLASE, MITOCHONDRIAL"/>
    <property type="match status" value="1"/>
</dbReference>
<dbReference type="GO" id="GO:0006412">
    <property type="term" value="P:translation"/>
    <property type="evidence" value="ECO:0007669"/>
    <property type="project" value="UniProtKB-UniRule"/>
</dbReference>
<dbReference type="PRINTS" id="PR01576">
    <property type="entry name" value="PDEFORMYLASE"/>
</dbReference>
<feature type="binding site" evidence="6">
    <location>
        <position position="159"/>
    </location>
    <ligand>
        <name>Fe cation</name>
        <dbReference type="ChEBI" id="CHEBI:24875"/>
    </ligand>
</feature>
<dbReference type="OrthoDB" id="9804313at2"/>
<dbReference type="GO" id="GO:0046872">
    <property type="term" value="F:metal ion binding"/>
    <property type="evidence" value="ECO:0007669"/>
    <property type="project" value="UniProtKB-KW"/>
</dbReference>
<dbReference type="NCBIfam" id="TIGR00079">
    <property type="entry name" value="pept_deformyl"/>
    <property type="match status" value="1"/>
</dbReference>
<dbReference type="PIRSF" id="PIRSF004749">
    <property type="entry name" value="Pep_def"/>
    <property type="match status" value="1"/>
</dbReference>
<keyword evidence="3 6" id="KW-0378">Hydrolase</keyword>
<comment type="function">
    <text evidence="6">Removes the formyl group from the N-terminal Met of newly synthesized proteins. Requires at least a dipeptide for an efficient rate of reaction. N-terminal L-methionine is a prerequisite for activity but the enzyme has broad specificity at other positions.</text>
</comment>
<evidence type="ECO:0000256" key="6">
    <source>
        <dbReference type="HAMAP-Rule" id="MF_00163"/>
    </source>
</evidence>
<proteinExistence type="inferred from homology"/>
<dbReference type="NCBIfam" id="NF001159">
    <property type="entry name" value="PRK00150.1-3"/>
    <property type="match status" value="1"/>
</dbReference>
<keyword evidence="4 6" id="KW-0648">Protein biosynthesis</keyword>
<evidence type="ECO:0000256" key="4">
    <source>
        <dbReference type="ARBA" id="ARBA00022917"/>
    </source>
</evidence>
<comment type="cofactor">
    <cofactor evidence="6">
        <name>Fe(2+)</name>
        <dbReference type="ChEBI" id="CHEBI:29033"/>
    </cofactor>
    <text evidence="6">Binds 1 Fe(2+) ion.</text>
</comment>
<feature type="binding site" evidence="6">
    <location>
        <position position="111"/>
    </location>
    <ligand>
        <name>Fe cation</name>
        <dbReference type="ChEBI" id="CHEBI:24875"/>
    </ligand>
</feature>
<dbReference type="AlphaFoldDB" id="A0A3A4AT62"/>
<dbReference type="GO" id="GO:0042586">
    <property type="term" value="F:peptide deformylase activity"/>
    <property type="evidence" value="ECO:0007669"/>
    <property type="project" value="UniProtKB-UniRule"/>
</dbReference>
<sequence length="186" mass="20641">MSTQPYRPLQTHGAVFPERGVHVGVYEIRTVGDPVLRTPAEPVRDFDKELRRLIDDMFPVMYAARGVGLAAPQVGVGLRVFVYDINGRSGHVVNPELTVDDRAEVVEDEGCLSIPDAAGERPQYAPVARAAGVTVRGLDRLGRPVEVKARGYLARCLQHETDHLDGKLFIDHLAKEERRRILLNTP</sequence>
<keyword evidence="5 6" id="KW-0408">Iron</keyword>
<dbReference type="Proteomes" id="UP000265768">
    <property type="component" value="Unassembled WGS sequence"/>
</dbReference>
<dbReference type="SUPFAM" id="SSF56420">
    <property type="entry name" value="Peptide deformylase"/>
    <property type="match status" value="1"/>
</dbReference>
<gene>
    <name evidence="6 7" type="primary">def</name>
    <name evidence="7" type="ORF">D5H75_34745</name>
</gene>
<dbReference type="HAMAP" id="MF_00163">
    <property type="entry name" value="Pep_deformylase"/>
    <property type="match status" value="1"/>
</dbReference>
<evidence type="ECO:0000313" key="7">
    <source>
        <dbReference type="EMBL" id="RJL22752.1"/>
    </source>
</evidence>
<dbReference type="InterPro" id="IPR023635">
    <property type="entry name" value="Peptide_deformylase"/>
</dbReference>
<keyword evidence="8" id="KW-1185">Reference proteome</keyword>
<dbReference type="CDD" id="cd00487">
    <property type="entry name" value="Pep_deformylase"/>
    <property type="match status" value="1"/>
</dbReference>
<keyword evidence="2 6" id="KW-0479">Metal-binding</keyword>
<dbReference type="EMBL" id="QZEY01000021">
    <property type="protein sequence ID" value="RJL22752.1"/>
    <property type="molecule type" value="Genomic_DNA"/>
</dbReference>
<dbReference type="EC" id="3.5.1.88" evidence="6"/>
<reference evidence="7 8" key="1">
    <citation type="submission" date="2018-09" db="EMBL/GenBank/DDBJ databases">
        <title>YIM 75507 draft genome.</title>
        <authorList>
            <person name="Tang S."/>
            <person name="Feng Y."/>
        </authorList>
    </citation>
    <scope>NUCLEOTIDE SEQUENCE [LARGE SCALE GENOMIC DNA]</scope>
    <source>
        <strain evidence="7 8">YIM 75507</strain>
    </source>
</reference>
<evidence type="ECO:0000256" key="1">
    <source>
        <dbReference type="ARBA" id="ARBA00010759"/>
    </source>
</evidence>
<evidence type="ECO:0000313" key="8">
    <source>
        <dbReference type="Proteomes" id="UP000265768"/>
    </source>
</evidence>
<protein>
    <recommendedName>
        <fullName evidence="6">Peptide deformylase</fullName>
        <shortName evidence="6">PDF</shortName>
        <ecNumber evidence="6">3.5.1.88</ecNumber>
    </recommendedName>
    <alternativeName>
        <fullName evidence="6">Polypeptide deformylase</fullName>
    </alternativeName>
</protein>
<evidence type="ECO:0000256" key="3">
    <source>
        <dbReference type="ARBA" id="ARBA00022801"/>
    </source>
</evidence>